<gene>
    <name evidence="4" type="ORF">ESY86_09710</name>
</gene>
<evidence type="ECO:0000256" key="1">
    <source>
        <dbReference type="ARBA" id="ARBA00022729"/>
    </source>
</evidence>
<dbReference type="Proteomes" id="UP000321578">
    <property type="component" value="Unassembled WGS sequence"/>
</dbReference>
<evidence type="ECO:0000313" key="5">
    <source>
        <dbReference type="Proteomes" id="UP000321578"/>
    </source>
</evidence>
<sequence length="1270" mass="132367">MKKLYILLTALILGSVSYGQDVLTEINVNSSSSNNPSTTGNIANVSSIGLTRGTGASYDSGDDYAVAGLNAPDNASAITNDDYIQFSISANATYELELSQLEIKLGRRDTEGPTRFRIYSSTDGFATAGTALLNSNPSELNADGSTTFQTKGRKIFSYDLNLNSGVEGTVTFRMYAWGGSPSDPNNALIKVFASASSPNNEPANSGNVVWTDYVSGDAGVRITGSVTSAESNIVATAFDPTDNIDYTAYSASSGLTNANAIKIAEFSIQDGGDDLSDADLVGTTLTSLGFNIPNFNNLAALAIFDGSTNVSEVSSVTASTNFSAINSGAGITATDNAAKTFSVYATFKNTVTDNQQIQLTIESAAALASGSNFASPNAGAAATPVVGDDNRIEVIATNLIFNTNPPNFVVNAVVVPAPSVNAIDPNANTDLDFTGAVALTPSTAGIFDPGATTTVSAVSGLATFSNIGFDTIGTGYTLQASSGSLTVATSTSFNISAAPGDGFIINAINDENIINFDTTVPGVNNGTFTGTGIVKTPANGQLDSDAWQTSGMSDGPTGFALNFTTGDYARGTSTGAVTTGGFYSFEVAPSNYALGVQATDDDFTPGTVVLKTKNNTGSTVTKFIVQYKVYVYNDQNNSNSLNFAYSNNNTSYTGVTGLNFTSPSTASTTPSWEFVTRTAVIDGINIPNGSFFYLRWRGNDVSGTGARDEFAIDDIQLNFQPVTLTTYTYDNSIWTPDDPSGSINPSNIIIVQNGNANISADTNADSVNIAAGASLTVNSNATLNATQTTLESSSTLFSSLILEQDGADIGAILGGISYERYTNVVGSGAVGTGGNDLLSLPLMSPGQTFADFITFGDPQSNASVLPDNGIFYAFGPYNNAAQTYVNFGMTAATPLERGKGYRAASKDVSNNRLTFSGTIETGSVSRTINTPIGGNQWNLIGNPYPSYVTSTGANSFLNAANIAALDPSAAAIYGYNNNNGPSIGTIGNFTIINGASNASVNIAPGQGFFVANNTAAGTNSITFDYDMATTTGTDDFILGRDATESYNLRLKASSGATDFATEIYFNSNSGLGLDPGYDAALMSAFASNFMIYSHLVENNEGRNMAIQSLGTAAVNEVIIPLGLKASQGQQVTIGMELSSLPADVQVYLEDNLNNTFTLLNTGDYTFTADSAIDGTGRFFLRTSNSTLSTTAVDVAGLQMYTNNDTLFVKGLLNANTAVNLYDLQGRLVLNTQLDKGSNSNQVDVSNMTTGVYIVTLSNATQQKTQKVIIK</sequence>
<dbReference type="Pfam" id="PF18962">
    <property type="entry name" value="Por_Secre_tail"/>
    <property type="match status" value="1"/>
</dbReference>
<dbReference type="OrthoDB" id="975384at2"/>
<feature type="chain" id="PRO_5023087019" evidence="2">
    <location>
        <begin position="20"/>
        <end position="1270"/>
    </location>
</feature>
<keyword evidence="5" id="KW-1185">Reference proteome</keyword>
<dbReference type="EMBL" id="VORO01000009">
    <property type="protein sequence ID" value="TXD89042.1"/>
    <property type="molecule type" value="Genomic_DNA"/>
</dbReference>
<organism evidence="4 5">
    <name type="scientific">Subsaximicrobium wynnwilliamsii</name>
    <dbReference type="NCBI Taxonomy" id="291179"/>
    <lineage>
        <taxon>Bacteria</taxon>
        <taxon>Pseudomonadati</taxon>
        <taxon>Bacteroidota</taxon>
        <taxon>Flavobacteriia</taxon>
        <taxon>Flavobacteriales</taxon>
        <taxon>Flavobacteriaceae</taxon>
        <taxon>Subsaximicrobium</taxon>
    </lineage>
</organism>
<name>A0A5C6ZG37_9FLAO</name>
<proteinExistence type="predicted"/>
<comment type="caution">
    <text evidence="4">The sequence shown here is derived from an EMBL/GenBank/DDBJ whole genome shotgun (WGS) entry which is preliminary data.</text>
</comment>
<evidence type="ECO:0000259" key="3">
    <source>
        <dbReference type="Pfam" id="PF18962"/>
    </source>
</evidence>
<dbReference type="RefSeq" id="WP_147086396.1">
    <property type="nucleotide sequence ID" value="NZ_VORM01000032.1"/>
</dbReference>
<dbReference type="InterPro" id="IPR026444">
    <property type="entry name" value="Secre_tail"/>
</dbReference>
<dbReference type="NCBIfam" id="TIGR04183">
    <property type="entry name" value="Por_Secre_tail"/>
    <property type="match status" value="1"/>
</dbReference>
<protein>
    <submittedName>
        <fullName evidence="4">T9SS type A sorting domain-containing protein</fullName>
    </submittedName>
</protein>
<evidence type="ECO:0000313" key="4">
    <source>
        <dbReference type="EMBL" id="TXD89042.1"/>
    </source>
</evidence>
<accession>A0A5C6ZG37</accession>
<dbReference type="AlphaFoldDB" id="A0A5C6ZG37"/>
<feature type="signal peptide" evidence="2">
    <location>
        <begin position="1"/>
        <end position="19"/>
    </location>
</feature>
<feature type="domain" description="Secretion system C-terminal sorting" evidence="3">
    <location>
        <begin position="1212"/>
        <end position="1269"/>
    </location>
</feature>
<keyword evidence="1 2" id="KW-0732">Signal</keyword>
<reference evidence="4 5" key="1">
    <citation type="submission" date="2019-08" db="EMBL/GenBank/DDBJ databases">
        <title>Genomes of Subsaximicrobium wynnwilliamsii strains.</title>
        <authorList>
            <person name="Bowman J.P."/>
        </authorList>
    </citation>
    <scope>NUCLEOTIDE SEQUENCE [LARGE SCALE GENOMIC DNA]</scope>
    <source>
        <strain evidence="4 5">2-80-2</strain>
    </source>
</reference>
<evidence type="ECO:0000256" key="2">
    <source>
        <dbReference type="SAM" id="SignalP"/>
    </source>
</evidence>